<name>A0A834KUF6_VESPE</name>
<proteinExistence type="predicted"/>
<feature type="compositionally biased region" description="Basic residues" evidence="1">
    <location>
        <begin position="20"/>
        <end position="37"/>
    </location>
</feature>
<protein>
    <submittedName>
        <fullName evidence="2">Uncharacterized protein</fullName>
    </submittedName>
</protein>
<evidence type="ECO:0000256" key="1">
    <source>
        <dbReference type="SAM" id="MobiDB-lite"/>
    </source>
</evidence>
<dbReference type="AlphaFoldDB" id="A0A834KUF6"/>
<sequence length="82" mass="9701">MLETTTGQSSICFLREKLKMKTKKKRRRRRRKRRKKKKEEEEEEEEVAATSRRKANAVGIILRSTTSGKTYMYTNESSLCLT</sequence>
<gene>
    <name evidence="2" type="ORF">H0235_012929</name>
</gene>
<feature type="compositionally biased region" description="Polar residues" evidence="1">
    <location>
        <begin position="1"/>
        <end position="11"/>
    </location>
</feature>
<feature type="region of interest" description="Disordered" evidence="1">
    <location>
        <begin position="1"/>
        <end position="53"/>
    </location>
</feature>
<dbReference type="EMBL" id="JACSDY010000012">
    <property type="protein sequence ID" value="KAF7413078.1"/>
    <property type="molecule type" value="Genomic_DNA"/>
</dbReference>
<keyword evidence="3" id="KW-1185">Reference proteome</keyword>
<reference evidence="2" key="1">
    <citation type="journal article" date="2020" name="G3 (Bethesda)">
        <title>High-Quality Assemblies for Three Invasive Social Wasps from the &lt;i&gt;Vespula&lt;/i&gt; Genus.</title>
        <authorList>
            <person name="Harrop T.W.R."/>
            <person name="Guhlin J."/>
            <person name="McLaughlin G.M."/>
            <person name="Permina E."/>
            <person name="Stockwell P."/>
            <person name="Gilligan J."/>
            <person name="Le Lec M.F."/>
            <person name="Gruber M.A.M."/>
            <person name="Quinn O."/>
            <person name="Lovegrove M."/>
            <person name="Duncan E.J."/>
            <person name="Remnant E.J."/>
            <person name="Van Eeckhoven J."/>
            <person name="Graham B."/>
            <person name="Knapp R.A."/>
            <person name="Langford K.W."/>
            <person name="Kronenberg Z."/>
            <person name="Press M.O."/>
            <person name="Eacker S.M."/>
            <person name="Wilson-Rankin E.E."/>
            <person name="Purcell J."/>
            <person name="Lester P.J."/>
            <person name="Dearden P.K."/>
        </authorList>
    </citation>
    <scope>NUCLEOTIDE SEQUENCE</scope>
    <source>
        <strain evidence="2">Volc-1</strain>
    </source>
</reference>
<evidence type="ECO:0000313" key="3">
    <source>
        <dbReference type="Proteomes" id="UP000600918"/>
    </source>
</evidence>
<accession>A0A834KUF6</accession>
<organism evidence="2 3">
    <name type="scientific">Vespula pensylvanica</name>
    <name type="common">Western yellow jacket</name>
    <name type="synonym">Wasp</name>
    <dbReference type="NCBI Taxonomy" id="30213"/>
    <lineage>
        <taxon>Eukaryota</taxon>
        <taxon>Metazoa</taxon>
        <taxon>Ecdysozoa</taxon>
        <taxon>Arthropoda</taxon>
        <taxon>Hexapoda</taxon>
        <taxon>Insecta</taxon>
        <taxon>Pterygota</taxon>
        <taxon>Neoptera</taxon>
        <taxon>Endopterygota</taxon>
        <taxon>Hymenoptera</taxon>
        <taxon>Apocrita</taxon>
        <taxon>Aculeata</taxon>
        <taxon>Vespoidea</taxon>
        <taxon>Vespidae</taxon>
        <taxon>Vespinae</taxon>
        <taxon>Vespula</taxon>
    </lineage>
</organism>
<evidence type="ECO:0000313" key="2">
    <source>
        <dbReference type="EMBL" id="KAF7413078.1"/>
    </source>
</evidence>
<comment type="caution">
    <text evidence="2">The sequence shown here is derived from an EMBL/GenBank/DDBJ whole genome shotgun (WGS) entry which is preliminary data.</text>
</comment>
<dbReference type="Proteomes" id="UP000600918">
    <property type="component" value="Unassembled WGS sequence"/>
</dbReference>